<evidence type="ECO:0000313" key="1">
    <source>
        <dbReference type="EMBL" id="GBP80526.1"/>
    </source>
</evidence>
<evidence type="ECO:0000313" key="2">
    <source>
        <dbReference type="Proteomes" id="UP000299102"/>
    </source>
</evidence>
<protein>
    <submittedName>
        <fullName evidence="1">Uncharacterized protein</fullName>
    </submittedName>
</protein>
<gene>
    <name evidence="1" type="ORF">EVAR_63276_1</name>
</gene>
<sequence>MIGFFRTAVCMSPKSKMVTAIHGHSQPQRSHKCAVGLLVKNWIFEGEGIGVVERFSGFRTEQEKTVSACHNQVARSVLKVKKLVHI</sequence>
<organism evidence="1 2">
    <name type="scientific">Eumeta variegata</name>
    <name type="common">Bagworm moth</name>
    <name type="synonym">Eumeta japonica</name>
    <dbReference type="NCBI Taxonomy" id="151549"/>
    <lineage>
        <taxon>Eukaryota</taxon>
        <taxon>Metazoa</taxon>
        <taxon>Ecdysozoa</taxon>
        <taxon>Arthropoda</taxon>
        <taxon>Hexapoda</taxon>
        <taxon>Insecta</taxon>
        <taxon>Pterygota</taxon>
        <taxon>Neoptera</taxon>
        <taxon>Endopterygota</taxon>
        <taxon>Lepidoptera</taxon>
        <taxon>Glossata</taxon>
        <taxon>Ditrysia</taxon>
        <taxon>Tineoidea</taxon>
        <taxon>Psychidae</taxon>
        <taxon>Oiketicinae</taxon>
        <taxon>Eumeta</taxon>
    </lineage>
</organism>
<accession>A0A4C1YW49</accession>
<name>A0A4C1YW49_EUMVA</name>
<comment type="caution">
    <text evidence="1">The sequence shown here is derived from an EMBL/GenBank/DDBJ whole genome shotgun (WGS) entry which is preliminary data.</text>
</comment>
<dbReference type="EMBL" id="BGZK01001466">
    <property type="protein sequence ID" value="GBP80526.1"/>
    <property type="molecule type" value="Genomic_DNA"/>
</dbReference>
<dbReference type="Proteomes" id="UP000299102">
    <property type="component" value="Unassembled WGS sequence"/>
</dbReference>
<keyword evidence="2" id="KW-1185">Reference proteome</keyword>
<reference evidence="1 2" key="1">
    <citation type="journal article" date="2019" name="Commun. Biol.">
        <title>The bagworm genome reveals a unique fibroin gene that provides high tensile strength.</title>
        <authorList>
            <person name="Kono N."/>
            <person name="Nakamura H."/>
            <person name="Ohtoshi R."/>
            <person name="Tomita M."/>
            <person name="Numata K."/>
            <person name="Arakawa K."/>
        </authorList>
    </citation>
    <scope>NUCLEOTIDE SEQUENCE [LARGE SCALE GENOMIC DNA]</scope>
</reference>
<dbReference type="AlphaFoldDB" id="A0A4C1YW49"/>
<proteinExistence type="predicted"/>